<reference evidence="7" key="1">
    <citation type="submission" date="2018-05" db="EMBL/GenBank/DDBJ databases">
        <authorList>
            <person name="Lanie J.A."/>
            <person name="Ng W.-L."/>
            <person name="Kazmierczak K.M."/>
            <person name="Andrzejewski T.M."/>
            <person name="Davidsen T.M."/>
            <person name="Wayne K.J."/>
            <person name="Tettelin H."/>
            <person name="Glass J.I."/>
            <person name="Rusch D."/>
            <person name="Podicherti R."/>
            <person name="Tsui H.-C.T."/>
            <person name="Winkler M.E."/>
        </authorList>
    </citation>
    <scope>NUCLEOTIDE SEQUENCE</scope>
</reference>
<dbReference type="InterPro" id="IPR000711">
    <property type="entry name" value="ATPase_OSCP/dsu"/>
</dbReference>
<dbReference type="GO" id="GO:0046933">
    <property type="term" value="F:proton-transporting ATP synthase activity, rotational mechanism"/>
    <property type="evidence" value="ECO:0007669"/>
    <property type="project" value="InterPro"/>
</dbReference>
<dbReference type="Gene3D" id="1.10.520.20">
    <property type="entry name" value="N-terminal domain of the delta subunit of the F1F0-ATP synthase"/>
    <property type="match status" value="1"/>
</dbReference>
<keyword evidence="4" id="KW-0406">Ion transport</keyword>
<sequence length="171" mass="19347">MAERHEGVEAYGTGIEGVAVLIDENEDFRRFLGTPRIAVEQKKEMVRKVFGETLPAKLVNFILITLDKRRQRLLRVIAREYNGLLDQHFNRVHVEVTLARKLDDDSVEEMQKRLTAALGQTAIPHVRIKPGILGGAIFRTGDTIYDGSLRCKLDGMRRKLLKADLPTLGEV</sequence>
<evidence type="ECO:0000256" key="4">
    <source>
        <dbReference type="ARBA" id="ARBA00023065"/>
    </source>
</evidence>
<dbReference type="AlphaFoldDB" id="A0A381T0C5"/>
<proteinExistence type="inferred from homology"/>
<dbReference type="HAMAP" id="MF_01416">
    <property type="entry name" value="ATP_synth_delta_bact"/>
    <property type="match status" value="1"/>
</dbReference>
<dbReference type="PANTHER" id="PTHR11910">
    <property type="entry name" value="ATP SYNTHASE DELTA CHAIN"/>
    <property type="match status" value="1"/>
</dbReference>
<evidence type="ECO:0000256" key="3">
    <source>
        <dbReference type="ARBA" id="ARBA00022781"/>
    </source>
</evidence>
<dbReference type="NCBIfam" id="TIGR01145">
    <property type="entry name" value="ATP_synt_delta"/>
    <property type="match status" value="1"/>
</dbReference>
<gene>
    <name evidence="7" type="ORF">METZ01_LOCUS62536</name>
</gene>
<dbReference type="EMBL" id="UINC01003840">
    <property type="protein sequence ID" value="SVA09682.1"/>
    <property type="molecule type" value="Genomic_DNA"/>
</dbReference>
<dbReference type="SUPFAM" id="SSF47928">
    <property type="entry name" value="N-terminal domain of the delta subunit of the F1F0-ATP synthase"/>
    <property type="match status" value="1"/>
</dbReference>
<evidence type="ECO:0000256" key="5">
    <source>
        <dbReference type="ARBA" id="ARBA00023136"/>
    </source>
</evidence>
<dbReference type="Pfam" id="PF00213">
    <property type="entry name" value="OSCP"/>
    <property type="match status" value="1"/>
</dbReference>
<keyword evidence="2" id="KW-0813">Transport</keyword>
<keyword evidence="5" id="KW-0472">Membrane</keyword>
<keyword evidence="3" id="KW-0375">Hydrogen ion transport</keyword>
<dbReference type="GO" id="GO:0016020">
    <property type="term" value="C:membrane"/>
    <property type="evidence" value="ECO:0007669"/>
    <property type="project" value="UniProtKB-SubCell"/>
</dbReference>
<protein>
    <recommendedName>
        <fullName evidence="8">ATP synthase F(1) sector subunit delta</fullName>
    </recommendedName>
</protein>
<evidence type="ECO:0008006" key="8">
    <source>
        <dbReference type="Google" id="ProtNLM"/>
    </source>
</evidence>
<dbReference type="PRINTS" id="PR00125">
    <property type="entry name" value="ATPASEDELTA"/>
</dbReference>
<dbReference type="InterPro" id="IPR026015">
    <property type="entry name" value="ATP_synth_OSCP/delta_N_sf"/>
</dbReference>
<evidence type="ECO:0000256" key="2">
    <source>
        <dbReference type="ARBA" id="ARBA00022448"/>
    </source>
</evidence>
<accession>A0A381T0C5</accession>
<name>A0A381T0C5_9ZZZZ</name>
<evidence type="ECO:0000313" key="7">
    <source>
        <dbReference type="EMBL" id="SVA09682.1"/>
    </source>
</evidence>
<comment type="subcellular location">
    <subcellularLocation>
        <location evidence="1">Membrane</location>
    </subcellularLocation>
</comment>
<organism evidence="7">
    <name type="scientific">marine metagenome</name>
    <dbReference type="NCBI Taxonomy" id="408172"/>
    <lineage>
        <taxon>unclassified sequences</taxon>
        <taxon>metagenomes</taxon>
        <taxon>ecological metagenomes</taxon>
    </lineage>
</organism>
<keyword evidence="6" id="KW-0066">ATP synthesis</keyword>
<evidence type="ECO:0000256" key="1">
    <source>
        <dbReference type="ARBA" id="ARBA00004370"/>
    </source>
</evidence>
<evidence type="ECO:0000256" key="6">
    <source>
        <dbReference type="ARBA" id="ARBA00023310"/>
    </source>
</evidence>